<keyword evidence="3" id="KW-1185">Reference proteome</keyword>
<feature type="transmembrane region" description="Helical" evidence="1">
    <location>
        <begin position="146"/>
        <end position="170"/>
    </location>
</feature>
<keyword evidence="1" id="KW-1133">Transmembrane helix</keyword>
<name>A0A010S7Q0_9PEZI</name>
<dbReference type="EMBL" id="JARH01000418">
    <property type="protein sequence ID" value="EXF80708.1"/>
    <property type="molecule type" value="Genomic_DNA"/>
</dbReference>
<dbReference type="InterPro" id="IPR010721">
    <property type="entry name" value="UstE-like"/>
</dbReference>
<protein>
    <recommendedName>
        <fullName evidence="4">DUF1295 domain-containing protein</fullName>
    </recommendedName>
</protein>
<dbReference type="GO" id="GO:0016020">
    <property type="term" value="C:membrane"/>
    <property type="evidence" value="ECO:0007669"/>
    <property type="project" value="TreeGrafter"/>
</dbReference>
<comment type="caution">
    <text evidence="2">The sequence shown here is derived from an EMBL/GenBank/DDBJ whole genome shotgun (WGS) entry which is preliminary data.</text>
</comment>
<reference evidence="2 3" key="1">
    <citation type="submission" date="2014-02" db="EMBL/GenBank/DDBJ databases">
        <title>The genome sequence of Colletotrichum fioriniae PJ7.</title>
        <authorList>
            <person name="Baroncelli R."/>
            <person name="Thon M.R."/>
        </authorList>
    </citation>
    <scope>NUCLEOTIDE SEQUENCE [LARGE SCALE GENOMIC DNA]</scope>
    <source>
        <strain evidence="2 3">PJ7</strain>
    </source>
</reference>
<gene>
    <name evidence="2" type="ORF">CFIO01_08956</name>
</gene>
<feature type="transmembrane region" description="Helical" evidence="1">
    <location>
        <begin position="50"/>
        <end position="68"/>
    </location>
</feature>
<keyword evidence="1" id="KW-0812">Transmembrane</keyword>
<evidence type="ECO:0000313" key="3">
    <source>
        <dbReference type="Proteomes" id="UP000020467"/>
    </source>
</evidence>
<dbReference type="HOGENOM" id="CLU_043418_0_1_1"/>
<dbReference type="eggNOG" id="KOG4650">
    <property type="taxonomic scope" value="Eukaryota"/>
</dbReference>
<keyword evidence="1" id="KW-0472">Membrane</keyword>
<organism evidence="2 3">
    <name type="scientific">Colletotrichum fioriniae PJ7</name>
    <dbReference type="NCBI Taxonomy" id="1445577"/>
    <lineage>
        <taxon>Eukaryota</taxon>
        <taxon>Fungi</taxon>
        <taxon>Dikarya</taxon>
        <taxon>Ascomycota</taxon>
        <taxon>Pezizomycotina</taxon>
        <taxon>Sordariomycetes</taxon>
        <taxon>Hypocreomycetidae</taxon>
        <taxon>Glomerellales</taxon>
        <taxon>Glomerellaceae</taxon>
        <taxon>Colletotrichum</taxon>
        <taxon>Colletotrichum acutatum species complex</taxon>
    </lineage>
</organism>
<dbReference type="PANTHER" id="PTHR32251:SF23">
    <property type="entry name" value="3-OXO-5-ALPHA-STEROID 4-DEHYDROGENASE (DUF1295)"/>
    <property type="match status" value="1"/>
</dbReference>
<dbReference type="OrthoDB" id="201504at2759"/>
<evidence type="ECO:0000256" key="1">
    <source>
        <dbReference type="SAM" id="Phobius"/>
    </source>
</evidence>
<accession>A0A010S7Q0</accession>
<dbReference type="KEGG" id="cfj:CFIO01_08956"/>
<proteinExistence type="predicted"/>
<evidence type="ECO:0000313" key="2">
    <source>
        <dbReference type="EMBL" id="EXF80708.1"/>
    </source>
</evidence>
<sequence length="354" mass="40539">MALPAVKSLEECSEWAKVVEPFIPQLLELPSKIIASPQSLPQIYLETNPLVSGFAFSLLIAVLTLGVSEYHRNFSQIDRLWSLLPNWYVLHTAAWAYLNDEPWQRVALAGAATTLWSSRLTFNYWRKGGYERGSEDYRWEIVRAYVPAWVFFLFNVTFISFIQSILLFAFSAAPAYSLLLASRIEPDLAASDYSFFAILTGLVLSEYISDGQQWDYQTAKAAYKKGNSTASSVPRGWAQADLERGFVTHGLWAYSRHPNFFAEQMVWFVLYQWSCYATKVLYSYTFAGSAFLVMLFQGSTWLTELITAGKYHEYAEYQSQVGMFMPKSLFPYKKPPPKVIRTSELAKRQSKKEK</sequence>
<dbReference type="Proteomes" id="UP000020467">
    <property type="component" value="Unassembled WGS sequence"/>
</dbReference>
<dbReference type="Gene3D" id="1.20.120.1630">
    <property type="match status" value="1"/>
</dbReference>
<dbReference type="Pfam" id="PF06966">
    <property type="entry name" value="DUF1295"/>
    <property type="match status" value="1"/>
</dbReference>
<dbReference type="AlphaFoldDB" id="A0A010S7Q0"/>
<dbReference type="PANTHER" id="PTHR32251">
    <property type="entry name" value="3-OXO-5-ALPHA-STEROID 4-DEHYDROGENASE"/>
    <property type="match status" value="1"/>
</dbReference>
<evidence type="ECO:0008006" key="4">
    <source>
        <dbReference type="Google" id="ProtNLM"/>
    </source>
</evidence>